<proteinExistence type="predicted"/>
<dbReference type="EMBL" id="VNJK01000002">
    <property type="protein sequence ID" value="TVX89815.1"/>
    <property type="molecule type" value="Genomic_DNA"/>
</dbReference>
<evidence type="ECO:0000313" key="2">
    <source>
        <dbReference type="Proteomes" id="UP000318102"/>
    </source>
</evidence>
<dbReference type="RefSeq" id="WP_144992663.1">
    <property type="nucleotide sequence ID" value="NZ_VNJK01000002.1"/>
</dbReference>
<dbReference type="Proteomes" id="UP000318102">
    <property type="component" value="Unassembled WGS sequence"/>
</dbReference>
<evidence type="ECO:0000313" key="1">
    <source>
        <dbReference type="EMBL" id="TVX89815.1"/>
    </source>
</evidence>
<comment type="caution">
    <text evidence="1">The sequence shown here is derived from an EMBL/GenBank/DDBJ whole genome shotgun (WGS) entry which is preliminary data.</text>
</comment>
<organism evidence="1 2">
    <name type="scientific">Paenibacillus agilis</name>
    <dbReference type="NCBI Taxonomy" id="3020863"/>
    <lineage>
        <taxon>Bacteria</taxon>
        <taxon>Bacillati</taxon>
        <taxon>Bacillota</taxon>
        <taxon>Bacilli</taxon>
        <taxon>Bacillales</taxon>
        <taxon>Paenibacillaceae</taxon>
        <taxon>Paenibacillus</taxon>
    </lineage>
</organism>
<name>A0A559IQ99_9BACL</name>
<accession>A0A559IQ99</accession>
<keyword evidence="2" id="KW-1185">Reference proteome</keyword>
<protein>
    <submittedName>
        <fullName evidence="1">Uncharacterized protein</fullName>
    </submittedName>
</protein>
<reference evidence="1 2" key="1">
    <citation type="submission" date="2019-07" db="EMBL/GenBank/DDBJ databases">
        <authorList>
            <person name="Kim J."/>
        </authorList>
    </citation>
    <scope>NUCLEOTIDE SEQUENCE [LARGE SCALE GENOMIC DNA]</scope>
    <source>
        <strain evidence="1 2">N4</strain>
    </source>
</reference>
<dbReference type="AlphaFoldDB" id="A0A559IQ99"/>
<sequence>MKHLALGRTNNCLKRKQFIEISRNIIQVSRIDNKGCKKSSPAAREDKLYCDVGQRVELSNLFVLVGNI</sequence>
<gene>
    <name evidence="1" type="ORF">FPZ44_18895</name>
</gene>